<dbReference type="Gene3D" id="3.10.100.10">
    <property type="entry name" value="Mannose-Binding Protein A, subunit A"/>
    <property type="match status" value="1"/>
</dbReference>
<evidence type="ECO:0000256" key="3">
    <source>
        <dbReference type="ARBA" id="ARBA00022729"/>
    </source>
</evidence>
<evidence type="ECO:0000256" key="6">
    <source>
        <dbReference type="SAM" id="SignalP"/>
    </source>
</evidence>
<dbReference type="SUPFAM" id="SSF53300">
    <property type="entry name" value="vWA-like"/>
    <property type="match status" value="1"/>
</dbReference>
<evidence type="ECO:0000256" key="5">
    <source>
        <dbReference type="SAM" id="MobiDB-lite"/>
    </source>
</evidence>
<keyword evidence="4" id="KW-1015">Disulfide bond</keyword>
<dbReference type="SMART" id="SM00604">
    <property type="entry name" value="MD"/>
    <property type="match status" value="1"/>
</dbReference>
<dbReference type="InterPro" id="IPR057085">
    <property type="entry name" value="Ig_Irg-7"/>
</dbReference>
<feature type="compositionally biased region" description="Polar residues" evidence="5">
    <location>
        <begin position="1815"/>
        <end position="1835"/>
    </location>
</feature>
<evidence type="ECO:0000313" key="10">
    <source>
        <dbReference type="EMBL" id="CAJ0599759.1"/>
    </source>
</evidence>
<dbReference type="Gene3D" id="2.10.25.10">
    <property type="entry name" value="Laminin"/>
    <property type="match status" value="3"/>
</dbReference>
<evidence type="ECO:0000256" key="2">
    <source>
        <dbReference type="ARBA" id="ARBA00022525"/>
    </source>
</evidence>
<evidence type="ECO:0000259" key="9">
    <source>
        <dbReference type="PROSITE" id="PS50234"/>
    </source>
</evidence>
<dbReference type="PROSITE" id="PS01186">
    <property type="entry name" value="EGF_2"/>
    <property type="match status" value="2"/>
</dbReference>
<gene>
    <name evidence="10" type="ORF">CYNAS_LOCUS11742</name>
</gene>
<dbReference type="SMART" id="SM00181">
    <property type="entry name" value="EGF"/>
    <property type="match status" value="2"/>
</dbReference>
<feature type="compositionally biased region" description="Low complexity" evidence="5">
    <location>
        <begin position="1851"/>
        <end position="1862"/>
    </location>
</feature>
<dbReference type="EMBL" id="CATQJL010000223">
    <property type="protein sequence ID" value="CAJ0599759.1"/>
    <property type="molecule type" value="Genomic_DNA"/>
</dbReference>
<feature type="domain" description="VWFA" evidence="9">
    <location>
        <begin position="1870"/>
        <end position="2052"/>
    </location>
</feature>
<protein>
    <submittedName>
        <fullName evidence="10">Uncharacterized protein</fullName>
    </submittedName>
</protein>
<feature type="disulfide bond" evidence="4">
    <location>
        <begin position="736"/>
        <end position="745"/>
    </location>
</feature>
<dbReference type="InterPro" id="IPR053295">
    <property type="entry name" value="Innate_immunity_reg"/>
</dbReference>
<dbReference type="SMART" id="SM00034">
    <property type="entry name" value="CLECT"/>
    <property type="match status" value="1"/>
</dbReference>
<dbReference type="Pfam" id="PF00059">
    <property type="entry name" value="Lectin_C"/>
    <property type="match status" value="1"/>
</dbReference>
<dbReference type="InterPro" id="IPR016187">
    <property type="entry name" value="CTDL_fold"/>
</dbReference>
<evidence type="ECO:0000256" key="4">
    <source>
        <dbReference type="PROSITE-ProRule" id="PRU00076"/>
    </source>
</evidence>
<dbReference type="InterPro" id="IPR006582">
    <property type="entry name" value="MD_domain"/>
</dbReference>
<dbReference type="Gene3D" id="3.40.50.410">
    <property type="entry name" value="von Willebrand factor, type A domain"/>
    <property type="match status" value="1"/>
</dbReference>
<dbReference type="PROSITE" id="PS50041">
    <property type="entry name" value="C_TYPE_LECTIN_2"/>
    <property type="match status" value="1"/>
</dbReference>
<dbReference type="InterPro" id="IPR001304">
    <property type="entry name" value="C-type_lectin-like"/>
</dbReference>
<comment type="subcellular location">
    <subcellularLocation>
        <location evidence="1">Secreted</location>
    </subcellularLocation>
</comment>
<feature type="region of interest" description="Disordered" evidence="5">
    <location>
        <begin position="1813"/>
        <end position="1862"/>
    </location>
</feature>
<reference evidence="10" key="1">
    <citation type="submission" date="2023-07" db="EMBL/GenBank/DDBJ databases">
        <authorList>
            <consortium name="CYATHOMIX"/>
        </authorList>
    </citation>
    <scope>NUCLEOTIDE SEQUENCE</scope>
    <source>
        <strain evidence="10">N/A</strain>
    </source>
</reference>
<dbReference type="InterPro" id="IPR016186">
    <property type="entry name" value="C-type_lectin-like/link_sf"/>
</dbReference>
<dbReference type="InterPro" id="IPR057086">
    <property type="entry name" value="GBD_Irg-7_N"/>
</dbReference>
<dbReference type="InterPro" id="IPR036465">
    <property type="entry name" value="vWFA_dom_sf"/>
</dbReference>
<dbReference type="CDD" id="cd00037">
    <property type="entry name" value="CLECT"/>
    <property type="match status" value="1"/>
</dbReference>
<dbReference type="PROSITE" id="PS00022">
    <property type="entry name" value="EGF_1"/>
    <property type="match status" value="2"/>
</dbReference>
<feature type="signal peptide" evidence="6">
    <location>
        <begin position="1"/>
        <end position="16"/>
    </location>
</feature>
<dbReference type="PROSITE" id="PS50234">
    <property type="entry name" value="VWFA"/>
    <property type="match status" value="1"/>
</dbReference>
<feature type="domain" description="EGF-like" evidence="7">
    <location>
        <begin position="712"/>
        <end position="746"/>
    </location>
</feature>
<dbReference type="SMART" id="SM00327">
    <property type="entry name" value="VWA"/>
    <property type="match status" value="1"/>
</dbReference>
<dbReference type="PROSITE" id="PS50026">
    <property type="entry name" value="EGF_3"/>
    <property type="match status" value="2"/>
</dbReference>
<keyword evidence="3 6" id="KW-0732">Signal</keyword>
<name>A0AA36GX66_CYLNA</name>
<feature type="disulfide bond" evidence="4">
    <location>
        <begin position="1389"/>
        <end position="1398"/>
    </location>
</feature>
<dbReference type="Pfam" id="PF23623">
    <property type="entry name" value="GBD_IRG7_N"/>
    <property type="match status" value="1"/>
</dbReference>
<feature type="domain" description="C-type lectin" evidence="8">
    <location>
        <begin position="1060"/>
        <end position="1182"/>
    </location>
</feature>
<evidence type="ECO:0000256" key="1">
    <source>
        <dbReference type="ARBA" id="ARBA00004613"/>
    </source>
</evidence>
<dbReference type="Proteomes" id="UP001176961">
    <property type="component" value="Unassembled WGS sequence"/>
</dbReference>
<accession>A0AA36GX66</accession>
<dbReference type="Pfam" id="PF25106">
    <property type="entry name" value="VWA_4"/>
    <property type="match status" value="1"/>
</dbReference>
<dbReference type="Pfam" id="PF00092">
    <property type="entry name" value="VWA"/>
    <property type="match status" value="1"/>
</dbReference>
<dbReference type="InterPro" id="IPR000742">
    <property type="entry name" value="EGF"/>
</dbReference>
<comment type="caution">
    <text evidence="10">The sequence shown here is derived from an EMBL/GenBank/DDBJ whole genome shotgun (WGS) entry which is preliminary data.</text>
</comment>
<proteinExistence type="predicted"/>
<comment type="caution">
    <text evidence="4">Lacks conserved residue(s) required for the propagation of feature annotation.</text>
</comment>
<dbReference type="InterPro" id="IPR002035">
    <property type="entry name" value="VWF_A"/>
</dbReference>
<dbReference type="PANTHER" id="PTHR47324:SF1">
    <property type="entry name" value="EGF-LIKE DOMAIN-CONTAINING PROTEIN-RELATED"/>
    <property type="match status" value="1"/>
</dbReference>
<dbReference type="CDD" id="cd00054">
    <property type="entry name" value="EGF_CA"/>
    <property type="match status" value="1"/>
</dbReference>
<feature type="chain" id="PRO_5041386190" evidence="6">
    <location>
        <begin position="17"/>
        <end position="2060"/>
    </location>
</feature>
<evidence type="ECO:0000259" key="8">
    <source>
        <dbReference type="PROSITE" id="PS50041"/>
    </source>
</evidence>
<organism evidence="10 11">
    <name type="scientific">Cylicocyclus nassatus</name>
    <name type="common">Nematode worm</name>
    <dbReference type="NCBI Taxonomy" id="53992"/>
    <lineage>
        <taxon>Eukaryota</taxon>
        <taxon>Metazoa</taxon>
        <taxon>Ecdysozoa</taxon>
        <taxon>Nematoda</taxon>
        <taxon>Chromadorea</taxon>
        <taxon>Rhabditida</taxon>
        <taxon>Rhabditina</taxon>
        <taxon>Rhabditomorpha</taxon>
        <taxon>Strongyloidea</taxon>
        <taxon>Strongylidae</taxon>
        <taxon>Cylicocyclus</taxon>
    </lineage>
</organism>
<dbReference type="PANTHER" id="PTHR47324">
    <property type="entry name" value="PROTEIN IRG-7-RELATED"/>
    <property type="match status" value="1"/>
</dbReference>
<keyword evidence="11" id="KW-1185">Reference proteome</keyword>
<evidence type="ECO:0000313" key="11">
    <source>
        <dbReference type="Proteomes" id="UP001176961"/>
    </source>
</evidence>
<evidence type="ECO:0000259" key="7">
    <source>
        <dbReference type="PROSITE" id="PS50026"/>
    </source>
</evidence>
<sequence length="2060" mass="227605">MRLLFVLLALGALVAAELSGHDIVRHVVKSWNPNRRMNIVQDDDEHISISPAEERHRRSKRSLAASNFVSATNKCNMPGYTGEFCEFPICMETNMHVPDVPADGQDASIDGAVIANCTQPYIVFVDETMYFITITIESESNVNPTFTLQGEDGNTYPADNILEQASSVYVGFFNFLPPGQYAVISSADLQNSYCHMTMRARTEMTLQGGFLLGNGYLAERSDYPNNHFTYYQQSAPVAVHVNRNRSPGSLNSIKFVGEDNVSTLTSDNTCRCPNGYEGKHCENVICVDNNGLEFNANEPTLTFVIRSRQQLSSVITQATDAIASVVNDLSFDPDYIKAYVLVLFNNGQMLNSRVYGSFDDMKIDLLKAENTGDTNGSCTDAVFANTAAALQRYLTYKSPVYIITDALPNDLDAMESVFHLDSYWRVPLNFIYLEPAPSADCATTIESADYRAMDSLAQRTGGMTFYFPYNKRNQIQSFLYQHMYSTIYRSQLLLLDDLPVCANQKVFNPISIDISAEQMVIVATGKNLSLVLTTPEGDLSNYDTVYNDGINYVWTKNGPYTGNWMISLWTSEETLGCNYKVYQKSYHTQASLSNQYDLFWGVAGQINVDTVSLQPYYNYAQGIVMHLTNFRLETPPERVSTALTVRAIRNNKPVTVFATNGEWRDLCSYNFYFPPMQCKVPNEILYFNFFVRDSFGFAVQRAGVMYCAEIQPTPEPPPHQCQNGGIINAANTTCFCPPGFTGQYCEQVMCYNGGTPAGQFCQCPTGWTGTFCELAKCTQTGITPEYMRTDVDMIFVLELTQQAHAQVYFLDTIFADLIRDIQSQDGNWITRYIIAGYNSTWADIIFISPSSNPASMITFMHNLAKDIPTDTGCVVELWKALDITSRHVRFGSYVEIFSASPQDQSRIDNFFTAYENARGLGVRVNAFVNINQNGYFCNASFTDFEALGALTSSTTGYNYPIQPLDISTAVPRLIPIQFSSGIVYSQYQQNCMDNHNMQIFFPIDAYAQTIQLNAIGFNKTVTIYDGNGKQQDSMVILSDSSSGWDILEVRKQCDQGWDQVGQYCIRFELRQLSFSDADSFCHSVGGSLVDDLSDAKHSYLLIEAAGLDFWIGLSNINNTGYQWDRPHDMPALPLTEPTYWTGVQAPTYDPKKQCVYWDDAQASNRNTWTPGDCSVKRAFVCQRHRYDPDHRPNVIGSPDLPAGKWYANVQVASAANPWCFVQVRVQSDLQVVSGFVTAVNEDMPGLDPIGDSNNNRLISHVHSLDNEHRTPVLTHALINDAYNATFYNAATYGIRASCAYPWVSQTFSCPNVENDMNELVITHIGEDVFGNTFQRVSTAHCSKAAITCNGGVRYQGTCVCTEYWTGKQCNIPICVNGGQRSSDNRECICPEGYGGFHCELEFCSANSNVLLSPDAKTFVLVVETTKQNMPVVQTLVSNLTTIVKHATSKSVSWFSKYALVTYDSTGVTSQFYTYTTIDALVLGLNSAMSRITDQGNCSLPLYKTLATILGQSGNIAWPNSEMFVFTAAGSNDLSYRPQLSLLLGELQTHFTYIYNTDVCGKTPSDGSLTQTARLAYSSSGNMLFATSADLSTMFDAYLSTLYGSYVLTNPTGHQQFKCENANGWFIEVDFRTTSVFVTTTSAYGLLGVINPMNSNITPAMLAQSGQTTLYEIDVDRLPGIYTLSLASPGDCYVHVYAVGGAKIYYDFASPTTADPIASHIDGYYSYPEIGVTNVLTLHADAEPETVLKQVEIFDPDSNKVIMRSALYRRMNCTFEYYSDPFTCTSEAIAMFVYGEDSHKQQFRRQEITYCIDPKNSGTSGTPPLTPASPVTQKPGTTNAASVTTPPPPPLTTASKSPLTTTTGPPPISFDVVILIDVSQSANSTYDDMSQFVLTVMQGFAVSQDYARTAVIPVFGTPSLGSIPVASLDTITSHNMLASYLSQTKTDYNDFDDQGQALALALNNANDSNFKQAGYRKSISNHLILYVTATSGFSADAQTTSQQVLKSGDYGIVTVGYGPGITDQGSLQKLAGGNACSFYAADKTALNQLTTSVQALITTAR</sequence>
<keyword evidence="4" id="KW-0245">EGF-like domain</keyword>
<keyword evidence="2" id="KW-0964">Secreted</keyword>
<dbReference type="Pfam" id="PF24415">
    <property type="entry name" value="Ig_Irg-7"/>
    <property type="match status" value="1"/>
</dbReference>
<dbReference type="SUPFAM" id="SSF56436">
    <property type="entry name" value="C-type lectin-like"/>
    <property type="match status" value="1"/>
</dbReference>
<feature type="domain" description="EGF-like" evidence="7">
    <location>
        <begin position="1365"/>
        <end position="1399"/>
    </location>
</feature>
<dbReference type="InterPro" id="IPR056861">
    <property type="entry name" value="HMCN1-like_VWA"/>
</dbReference>